<proteinExistence type="predicted"/>
<accession>A0A7R9GZX5</accession>
<reference evidence="1" key="1">
    <citation type="submission" date="2020-11" db="EMBL/GenBank/DDBJ databases">
        <authorList>
            <person name="Tran Van P."/>
        </authorList>
    </citation>
    <scope>NUCLEOTIDE SEQUENCE</scope>
</reference>
<gene>
    <name evidence="1" type="ORF">TPSB3V08_LOCUS2807</name>
</gene>
<protein>
    <submittedName>
        <fullName evidence="1">Uncharacterized protein</fullName>
    </submittedName>
</protein>
<dbReference type="EMBL" id="OD001167">
    <property type="protein sequence ID" value="CAD7400861.1"/>
    <property type="molecule type" value="Genomic_DNA"/>
</dbReference>
<dbReference type="AlphaFoldDB" id="A0A7R9GZX5"/>
<sequence length="309" mass="34214">MLESQGQVKALRSEGFLYPPHSSAGFSSTLHPSLILPDPVADSKRLSAYLPQVGLKVSFLIKRHAQIFCRPAPPDLSVDLQTRVSLERPPKQHTRSLPGAFHNQSLYSHLVGGTVAGDRFFPLVLLVIHRLLPGSPRNQWAHIVRVTKSSYVVSMESCSSQHGKEKFDFKGTVPAYRGDSEEIDHSGQNPFYTPDWDLNPNLHVIEVYKVVLNGYVNNPGNTDVIPPTLHRGGHYSPSTLATRLSFSGLCEMANATDTRNSKSQIAQMISEYSNSGDTEMESDTDGQGTFTLATKLNRKRKCKADLKRT</sequence>
<name>A0A7R9GZX5_TIMPO</name>
<organism evidence="1">
    <name type="scientific">Timema poppense</name>
    <name type="common">Walking stick</name>
    <dbReference type="NCBI Taxonomy" id="170557"/>
    <lineage>
        <taxon>Eukaryota</taxon>
        <taxon>Metazoa</taxon>
        <taxon>Ecdysozoa</taxon>
        <taxon>Arthropoda</taxon>
        <taxon>Hexapoda</taxon>
        <taxon>Insecta</taxon>
        <taxon>Pterygota</taxon>
        <taxon>Neoptera</taxon>
        <taxon>Polyneoptera</taxon>
        <taxon>Phasmatodea</taxon>
        <taxon>Timematodea</taxon>
        <taxon>Timematoidea</taxon>
        <taxon>Timematidae</taxon>
        <taxon>Timema</taxon>
    </lineage>
</organism>
<evidence type="ECO:0000313" key="1">
    <source>
        <dbReference type="EMBL" id="CAD7400861.1"/>
    </source>
</evidence>